<keyword evidence="7" id="KW-1185">Reference proteome</keyword>
<dbReference type="InterPro" id="IPR036390">
    <property type="entry name" value="WH_DNA-bd_sf"/>
</dbReference>
<evidence type="ECO:0000256" key="2">
    <source>
        <dbReference type="ARBA" id="ARBA00023125"/>
    </source>
</evidence>
<evidence type="ECO:0000256" key="1">
    <source>
        <dbReference type="ARBA" id="ARBA00023015"/>
    </source>
</evidence>
<dbReference type="Gene3D" id="3.30.450.40">
    <property type="match status" value="1"/>
</dbReference>
<feature type="domain" description="HTH iclR-type" evidence="4">
    <location>
        <begin position="6"/>
        <end position="67"/>
    </location>
</feature>
<dbReference type="InterPro" id="IPR029016">
    <property type="entry name" value="GAF-like_dom_sf"/>
</dbReference>
<keyword evidence="1" id="KW-0805">Transcription regulation</keyword>
<dbReference type="Gene3D" id="1.10.10.10">
    <property type="entry name" value="Winged helix-like DNA-binding domain superfamily/Winged helix DNA-binding domain"/>
    <property type="match status" value="1"/>
</dbReference>
<keyword evidence="3" id="KW-0804">Transcription</keyword>
<dbReference type="EMBL" id="JAAGBB010000005">
    <property type="protein sequence ID" value="MBR0663920.1"/>
    <property type="molecule type" value="Genomic_DNA"/>
</dbReference>
<evidence type="ECO:0000256" key="3">
    <source>
        <dbReference type="ARBA" id="ARBA00023163"/>
    </source>
</evidence>
<evidence type="ECO:0000259" key="5">
    <source>
        <dbReference type="PROSITE" id="PS51078"/>
    </source>
</evidence>
<dbReference type="SMART" id="SM00346">
    <property type="entry name" value="HTH_ICLR"/>
    <property type="match status" value="1"/>
</dbReference>
<evidence type="ECO:0000259" key="4">
    <source>
        <dbReference type="PROSITE" id="PS51077"/>
    </source>
</evidence>
<dbReference type="SUPFAM" id="SSF55781">
    <property type="entry name" value="GAF domain-like"/>
    <property type="match status" value="1"/>
</dbReference>
<sequence length="261" mass="28330">MAAGFVKSAQRTLEVLEYFAATHHPAGVGEIARELGYPQSSTSVLLGDLARLGYLEQDGMRRYRPTLRVMLLGGWLQDRLIGDGSLLRRMEQLRARHQVTVLIGMQAGARVRYILTLRRPGADATMRAGMMRPIGRAAVGKALLMLRTDTEAQRILRRANAEEPEARRVDVADVLEDIGASRRRGWTESGGAVVPGQNVLAMPLPAMAGQPPMAIGLGALGEEVERQRPALVAALRETCAALRHDADPAAGGTGGTQRRRR</sequence>
<name>A0ABS5EUE5_9PROT</name>
<protein>
    <submittedName>
        <fullName evidence="6">Helix-turn-helix domain-containing protein</fullName>
    </submittedName>
</protein>
<comment type="caution">
    <text evidence="6">The sequence shown here is derived from an EMBL/GenBank/DDBJ whole genome shotgun (WGS) entry which is preliminary data.</text>
</comment>
<dbReference type="InterPro" id="IPR050707">
    <property type="entry name" value="HTH_MetabolicPath_Reg"/>
</dbReference>
<keyword evidence="2" id="KW-0238">DNA-binding</keyword>
<evidence type="ECO:0000313" key="6">
    <source>
        <dbReference type="EMBL" id="MBR0663920.1"/>
    </source>
</evidence>
<accession>A0ABS5EUE5</accession>
<dbReference type="InterPro" id="IPR005471">
    <property type="entry name" value="Tscrpt_reg_IclR_N"/>
</dbReference>
<feature type="domain" description="IclR-ED" evidence="5">
    <location>
        <begin position="68"/>
        <end position="255"/>
    </location>
</feature>
<reference evidence="7" key="1">
    <citation type="journal article" date="2021" name="Syst. Appl. Microbiol.">
        <title>Roseomonas hellenica sp. nov., isolated from roots of wild-growing Alkanna tinctoria.</title>
        <authorList>
            <person name="Rat A."/>
            <person name="Naranjo H.D."/>
            <person name="Lebbe L."/>
            <person name="Cnockaert M."/>
            <person name="Krigas N."/>
            <person name="Grigoriadou K."/>
            <person name="Maloupa E."/>
            <person name="Willems A."/>
        </authorList>
    </citation>
    <scope>NUCLEOTIDE SEQUENCE [LARGE SCALE GENOMIC DNA]</scope>
    <source>
        <strain evidence="7">LMG 31523</strain>
    </source>
</reference>
<dbReference type="PROSITE" id="PS51077">
    <property type="entry name" value="HTH_ICLR"/>
    <property type="match status" value="1"/>
</dbReference>
<evidence type="ECO:0000313" key="7">
    <source>
        <dbReference type="Proteomes" id="UP001196870"/>
    </source>
</evidence>
<proteinExistence type="predicted"/>
<dbReference type="Pfam" id="PF01614">
    <property type="entry name" value="IclR_C"/>
    <property type="match status" value="1"/>
</dbReference>
<dbReference type="PANTHER" id="PTHR30136">
    <property type="entry name" value="HELIX-TURN-HELIX TRANSCRIPTIONAL REGULATOR, ICLR FAMILY"/>
    <property type="match status" value="1"/>
</dbReference>
<dbReference type="SUPFAM" id="SSF46785">
    <property type="entry name" value="Winged helix' DNA-binding domain"/>
    <property type="match status" value="1"/>
</dbReference>
<dbReference type="InterPro" id="IPR014757">
    <property type="entry name" value="Tscrpt_reg_IclR_C"/>
</dbReference>
<dbReference type="Pfam" id="PF09339">
    <property type="entry name" value="HTH_IclR"/>
    <property type="match status" value="1"/>
</dbReference>
<gene>
    <name evidence="6" type="ORF">GXW71_06070</name>
</gene>
<dbReference type="RefSeq" id="WP_211851510.1">
    <property type="nucleotide sequence ID" value="NZ_JAAGBB010000005.1"/>
</dbReference>
<dbReference type="Proteomes" id="UP001196870">
    <property type="component" value="Unassembled WGS sequence"/>
</dbReference>
<dbReference type="PANTHER" id="PTHR30136:SF35">
    <property type="entry name" value="HTH-TYPE TRANSCRIPTIONAL REGULATOR RV1719"/>
    <property type="match status" value="1"/>
</dbReference>
<dbReference type="InterPro" id="IPR036388">
    <property type="entry name" value="WH-like_DNA-bd_sf"/>
</dbReference>
<organism evidence="6 7">
    <name type="scientific">Plastoroseomonas hellenica</name>
    <dbReference type="NCBI Taxonomy" id="2687306"/>
    <lineage>
        <taxon>Bacteria</taxon>
        <taxon>Pseudomonadati</taxon>
        <taxon>Pseudomonadota</taxon>
        <taxon>Alphaproteobacteria</taxon>
        <taxon>Acetobacterales</taxon>
        <taxon>Acetobacteraceae</taxon>
        <taxon>Plastoroseomonas</taxon>
    </lineage>
</organism>
<dbReference type="PROSITE" id="PS51078">
    <property type="entry name" value="ICLR_ED"/>
    <property type="match status" value="1"/>
</dbReference>